<name>A0AAD8JQI3_TARER</name>
<proteinExistence type="predicted"/>
<accession>A0AAD8JQI3</accession>
<organism evidence="1 2">
    <name type="scientific">Tagetes erecta</name>
    <name type="common">African marigold</name>
    <dbReference type="NCBI Taxonomy" id="13708"/>
    <lineage>
        <taxon>Eukaryota</taxon>
        <taxon>Viridiplantae</taxon>
        <taxon>Streptophyta</taxon>
        <taxon>Embryophyta</taxon>
        <taxon>Tracheophyta</taxon>
        <taxon>Spermatophyta</taxon>
        <taxon>Magnoliopsida</taxon>
        <taxon>eudicotyledons</taxon>
        <taxon>Gunneridae</taxon>
        <taxon>Pentapetalae</taxon>
        <taxon>asterids</taxon>
        <taxon>campanulids</taxon>
        <taxon>Asterales</taxon>
        <taxon>Asteraceae</taxon>
        <taxon>Asteroideae</taxon>
        <taxon>Heliantheae alliance</taxon>
        <taxon>Tageteae</taxon>
        <taxon>Tagetes</taxon>
    </lineage>
</organism>
<gene>
    <name evidence="1" type="ORF">QVD17_39700</name>
</gene>
<dbReference type="EMBL" id="JAUHHV010000011">
    <property type="protein sequence ID" value="KAK1408068.1"/>
    <property type="molecule type" value="Genomic_DNA"/>
</dbReference>
<reference evidence="1" key="1">
    <citation type="journal article" date="2023" name="bioRxiv">
        <title>Improved chromosome-level genome assembly for marigold (Tagetes erecta).</title>
        <authorList>
            <person name="Jiang F."/>
            <person name="Yuan L."/>
            <person name="Wang S."/>
            <person name="Wang H."/>
            <person name="Xu D."/>
            <person name="Wang A."/>
            <person name="Fan W."/>
        </authorList>
    </citation>
    <scope>NUCLEOTIDE SEQUENCE</scope>
    <source>
        <strain evidence="1">WSJ</strain>
        <tissue evidence="1">Leaf</tissue>
    </source>
</reference>
<dbReference type="AlphaFoldDB" id="A0AAD8JQI3"/>
<keyword evidence="2" id="KW-1185">Reference proteome</keyword>
<comment type="caution">
    <text evidence="1">The sequence shown here is derived from an EMBL/GenBank/DDBJ whole genome shotgun (WGS) entry which is preliminary data.</text>
</comment>
<evidence type="ECO:0000313" key="2">
    <source>
        <dbReference type="Proteomes" id="UP001229421"/>
    </source>
</evidence>
<dbReference type="Proteomes" id="UP001229421">
    <property type="component" value="Unassembled WGS sequence"/>
</dbReference>
<protein>
    <submittedName>
        <fullName evidence="1">Uncharacterized protein</fullName>
    </submittedName>
</protein>
<evidence type="ECO:0000313" key="1">
    <source>
        <dbReference type="EMBL" id="KAK1408068.1"/>
    </source>
</evidence>
<sequence length="115" mass="11705">MLLAGGGDGESCGGCDVVAVVVKDCGGGGLGGGGGEKEKVVVGSGAASFSLRSLTLVSYSSSRTPSVRRNVSDHFHAEITSNSGIAGVTDCNMVQILLKMICWTYGLCIAKIGWY</sequence>